<organism evidence="2 3">
    <name type="scientific">Billgrantia antri</name>
    <dbReference type="NCBI Taxonomy" id="2846777"/>
    <lineage>
        <taxon>Bacteria</taxon>
        <taxon>Pseudomonadati</taxon>
        <taxon>Pseudomonadota</taxon>
        <taxon>Gammaproteobacteria</taxon>
        <taxon>Oceanospirillales</taxon>
        <taxon>Halomonadaceae</taxon>
        <taxon>Billgrantia</taxon>
    </lineage>
</organism>
<dbReference type="SMART" id="SM01252">
    <property type="entry name" value="KilA-N"/>
    <property type="match status" value="1"/>
</dbReference>
<gene>
    <name evidence="2" type="ORF">KPL81_11655</name>
</gene>
<dbReference type="Pfam" id="PF04383">
    <property type="entry name" value="KilA-N"/>
    <property type="match status" value="1"/>
</dbReference>
<sequence>MTNQLIIAETTIKTDADGRYCLNDLHRAAGGESRHQPAFFMKRPETVELLAELNSSAQQISPVESKRGRSGGTFVCKQLVYTYAMWVSAKFHMKVVEFFDRGQTQGIAVADHAAADLLTNPLAYFEKVLAQAKQIQAERDLAVQQKDALAKITTQHRSLYSPGHEASKIAARSATFDYRTVMER</sequence>
<dbReference type="PROSITE" id="PS51301">
    <property type="entry name" value="KILA_N"/>
    <property type="match status" value="1"/>
</dbReference>
<evidence type="ECO:0000313" key="3">
    <source>
        <dbReference type="Proteomes" id="UP000769617"/>
    </source>
</evidence>
<dbReference type="InterPro" id="IPR017880">
    <property type="entry name" value="KilA_N"/>
</dbReference>
<dbReference type="RefSeq" id="WP_219792287.1">
    <property type="nucleotide sequence ID" value="NZ_JAHYCA010000004.1"/>
</dbReference>
<comment type="caution">
    <text evidence="2">The sequence shown here is derived from an EMBL/GenBank/DDBJ whole genome shotgun (WGS) entry which is preliminary data.</text>
</comment>
<evidence type="ECO:0000313" key="2">
    <source>
        <dbReference type="EMBL" id="MBW6391809.1"/>
    </source>
</evidence>
<reference evidence="2 3" key="1">
    <citation type="submission" date="2021-07" db="EMBL/GenBank/DDBJ databases">
        <authorList>
            <person name="So Y."/>
        </authorList>
    </citation>
    <scope>NUCLEOTIDE SEQUENCE [LARGE SCALE GENOMIC DNA]</scope>
    <source>
        <strain evidence="2 3">Y3S6</strain>
    </source>
</reference>
<accession>A0ABS6ZP01</accession>
<name>A0ABS6ZP01_9GAMM</name>
<dbReference type="EMBL" id="JAHYCA010000004">
    <property type="protein sequence ID" value="MBW6391809.1"/>
    <property type="molecule type" value="Genomic_DNA"/>
</dbReference>
<dbReference type="InterPro" id="IPR018004">
    <property type="entry name" value="KilA/APSES_HTH"/>
</dbReference>
<keyword evidence="3" id="KW-1185">Reference proteome</keyword>
<proteinExistence type="predicted"/>
<dbReference type="Proteomes" id="UP000769617">
    <property type="component" value="Unassembled WGS sequence"/>
</dbReference>
<evidence type="ECO:0000259" key="1">
    <source>
        <dbReference type="PROSITE" id="PS51301"/>
    </source>
</evidence>
<feature type="domain" description="KilA-N" evidence="1">
    <location>
        <begin position="1"/>
        <end position="102"/>
    </location>
</feature>
<protein>
    <submittedName>
        <fullName evidence="2">KilA-N domain-containing protein</fullName>
    </submittedName>
</protein>